<organism evidence="3 4">
    <name type="scientific">Penicillium malachiteum</name>
    <dbReference type="NCBI Taxonomy" id="1324776"/>
    <lineage>
        <taxon>Eukaryota</taxon>
        <taxon>Fungi</taxon>
        <taxon>Dikarya</taxon>
        <taxon>Ascomycota</taxon>
        <taxon>Pezizomycotina</taxon>
        <taxon>Eurotiomycetes</taxon>
        <taxon>Eurotiomycetidae</taxon>
        <taxon>Eurotiales</taxon>
        <taxon>Aspergillaceae</taxon>
        <taxon>Penicillium</taxon>
    </lineage>
</organism>
<sequence>MTALLQEVNIEPGDGFSEAEINHRLKAIIEIRLEEIQTSRVKISIAGREVDLKKSVRRSIETVLSVKDLVTTAVSSEFHASLAWVGVLIFLNPIPKAVKQSDDATEGFAKISDLLAQYKVIEGFQIDDDLSEDFVLTAAEAKKKPRVSLRENVVKLYAAILDYHIRLAKHFSRSGFFRALEDLRATDDWQSMLDTVTNIHDSISGILRTIRHDMLQGVDHKLGELKRELEKSRKDMQEIKHNTESTNQEQLFKKLNAAQLAVFNAQFRHKTGDVCLKDTQLQIIREIRHWCDESAREVLYLLKGMAGTGKSTISRTLATACQDRQPLVDGLPLSNSTVLGGSVFFNERMNDQNHG</sequence>
<evidence type="ECO:0000313" key="3">
    <source>
        <dbReference type="EMBL" id="KAJ5738150.1"/>
    </source>
</evidence>
<accession>A0AAD6MZP4</accession>
<gene>
    <name evidence="3" type="ORF">N7493_001305</name>
</gene>
<dbReference type="Pfam" id="PF17100">
    <property type="entry name" value="NACHT_N"/>
    <property type="match status" value="1"/>
</dbReference>
<keyword evidence="4" id="KW-1185">Reference proteome</keyword>
<feature type="coiled-coil region" evidence="1">
    <location>
        <begin position="215"/>
        <end position="249"/>
    </location>
</feature>
<evidence type="ECO:0000256" key="1">
    <source>
        <dbReference type="SAM" id="Coils"/>
    </source>
</evidence>
<dbReference type="AlphaFoldDB" id="A0AAD6MZP4"/>
<dbReference type="InterPro" id="IPR031359">
    <property type="entry name" value="NACHT_N"/>
</dbReference>
<dbReference type="EMBL" id="JAQJAN010000002">
    <property type="protein sequence ID" value="KAJ5738150.1"/>
    <property type="molecule type" value="Genomic_DNA"/>
</dbReference>
<comment type="caution">
    <text evidence="3">The sequence shown here is derived from an EMBL/GenBank/DDBJ whole genome shotgun (WGS) entry which is preliminary data.</text>
</comment>
<keyword evidence="1" id="KW-0175">Coiled coil</keyword>
<evidence type="ECO:0000259" key="2">
    <source>
        <dbReference type="Pfam" id="PF17100"/>
    </source>
</evidence>
<dbReference type="Proteomes" id="UP001215712">
    <property type="component" value="Unassembled WGS sequence"/>
</dbReference>
<protein>
    <recommendedName>
        <fullName evidence="2">NWD NACHT-NTPase N-terminal domain-containing protein</fullName>
    </recommendedName>
</protein>
<feature type="domain" description="NWD NACHT-NTPase N-terminal" evidence="2">
    <location>
        <begin position="25"/>
        <end position="198"/>
    </location>
</feature>
<reference evidence="3" key="1">
    <citation type="journal article" date="2023" name="IMA Fungus">
        <title>Comparative genomic study of the Penicillium genus elucidates a diverse pangenome and 15 lateral gene transfer events.</title>
        <authorList>
            <person name="Petersen C."/>
            <person name="Sorensen T."/>
            <person name="Nielsen M.R."/>
            <person name="Sondergaard T.E."/>
            <person name="Sorensen J.L."/>
            <person name="Fitzpatrick D.A."/>
            <person name="Frisvad J.C."/>
            <person name="Nielsen K.L."/>
        </authorList>
    </citation>
    <scope>NUCLEOTIDE SEQUENCE</scope>
    <source>
        <strain evidence="3">IBT 17514</strain>
    </source>
</reference>
<evidence type="ECO:0000313" key="4">
    <source>
        <dbReference type="Proteomes" id="UP001215712"/>
    </source>
</evidence>
<proteinExistence type="predicted"/>
<reference evidence="3" key="2">
    <citation type="submission" date="2023-01" db="EMBL/GenBank/DDBJ databases">
        <authorList>
            <person name="Petersen C."/>
        </authorList>
    </citation>
    <scope>NUCLEOTIDE SEQUENCE</scope>
    <source>
        <strain evidence="3">IBT 17514</strain>
    </source>
</reference>
<name>A0AAD6MZP4_9EURO</name>